<keyword evidence="4" id="KW-1185">Reference proteome</keyword>
<evidence type="ECO:0000256" key="2">
    <source>
        <dbReference type="SAM" id="MobiDB-lite"/>
    </source>
</evidence>
<feature type="region of interest" description="Disordered" evidence="2">
    <location>
        <begin position="341"/>
        <end position="370"/>
    </location>
</feature>
<protein>
    <submittedName>
        <fullName evidence="3">Muramidase</fullName>
    </submittedName>
</protein>
<feature type="region of interest" description="Disordered" evidence="2">
    <location>
        <begin position="396"/>
        <end position="415"/>
    </location>
</feature>
<gene>
    <name evidence="3" type="ORF">D3218_00960</name>
</gene>
<proteinExistence type="inferred from homology"/>
<dbReference type="RefSeq" id="WP_119538027.1">
    <property type="nucleotide sequence ID" value="NZ_QYRN01000001.1"/>
</dbReference>
<dbReference type="InterPro" id="IPR002053">
    <property type="entry name" value="Glyco_hydro_25"/>
</dbReference>
<dbReference type="PROSITE" id="PS51904">
    <property type="entry name" value="GLYCOSYL_HYDROL_F25_2"/>
    <property type="match status" value="1"/>
</dbReference>
<organism evidence="3 4">
    <name type="scientific">Aureimonas flava</name>
    <dbReference type="NCBI Taxonomy" id="2320271"/>
    <lineage>
        <taxon>Bacteria</taxon>
        <taxon>Pseudomonadati</taxon>
        <taxon>Pseudomonadota</taxon>
        <taxon>Alphaproteobacteria</taxon>
        <taxon>Hyphomicrobiales</taxon>
        <taxon>Aurantimonadaceae</taxon>
        <taxon>Aureimonas</taxon>
    </lineage>
</organism>
<comment type="caution">
    <text evidence="3">The sequence shown here is derived from an EMBL/GenBank/DDBJ whole genome shotgun (WGS) entry which is preliminary data.</text>
</comment>
<dbReference type="CDD" id="cd00599">
    <property type="entry name" value="GH25_muramidase"/>
    <property type="match status" value="1"/>
</dbReference>
<dbReference type="GO" id="GO:0009253">
    <property type="term" value="P:peptidoglycan catabolic process"/>
    <property type="evidence" value="ECO:0007669"/>
    <property type="project" value="InterPro"/>
</dbReference>
<evidence type="ECO:0000256" key="1">
    <source>
        <dbReference type="ARBA" id="ARBA00010646"/>
    </source>
</evidence>
<dbReference type="EMBL" id="QYRN01000001">
    <property type="protein sequence ID" value="RIY03369.1"/>
    <property type="molecule type" value="Genomic_DNA"/>
</dbReference>
<dbReference type="GO" id="GO:0003796">
    <property type="term" value="F:lysozyme activity"/>
    <property type="evidence" value="ECO:0007669"/>
    <property type="project" value="InterPro"/>
</dbReference>
<accession>A0A3A1WXB4</accession>
<dbReference type="Proteomes" id="UP000265750">
    <property type="component" value="Unassembled WGS sequence"/>
</dbReference>
<dbReference type="SUPFAM" id="SSF51445">
    <property type="entry name" value="(Trans)glycosidases"/>
    <property type="match status" value="1"/>
</dbReference>
<name>A0A3A1WXB4_9HYPH</name>
<dbReference type="AlphaFoldDB" id="A0A3A1WXB4"/>
<dbReference type="Pfam" id="PF01183">
    <property type="entry name" value="Glyco_hydro_25"/>
    <property type="match status" value="1"/>
</dbReference>
<dbReference type="Gene3D" id="3.20.20.80">
    <property type="entry name" value="Glycosidases"/>
    <property type="match status" value="1"/>
</dbReference>
<comment type="similarity">
    <text evidence="1">Belongs to the glycosyl hydrolase 25 family.</text>
</comment>
<dbReference type="GO" id="GO:0016998">
    <property type="term" value="P:cell wall macromolecule catabolic process"/>
    <property type="evidence" value="ECO:0007669"/>
    <property type="project" value="InterPro"/>
</dbReference>
<dbReference type="InterPro" id="IPR017853">
    <property type="entry name" value="GH"/>
</dbReference>
<reference evidence="4" key="1">
    <citation type="submission" date="2018-09" db="EMBL/GenBank/DDBJ databases">
        <authorList>
            <person name="Tuo L."/>
        </authorList>
    </citation>
    <scope>NUCLEOTIDE SEQUENCE [LARGE SCALE GENOMIC DNA]</scope>
    <source>
        <strain evidence="4">M2BS4Y-1</strain>
    </source>
</reference>
<sequence>MIAGLGPAMADWDRPWRDETRALVIDAYEFNPINWKQLTSDKRIGAFINKASDGLPPAWSCSGLSGDDEKLCKNRWWKYSVTQELYMTRREMAKTLGLKWGAYHLGRPGNPREQADHFIDFAKPEPDELIALDIEDNDPTQWMSLAEAEEFARQIKIRLDRYPVLYTNGSTAAYIAQNRETYPLLSRLQLWYARYRDDLTGVFPEGYWDKYALWQFSSMHNCNKRTCPYRVAGAKDDIDVNVASMNVEDLHKAWPFDGLVAPEPQPVPDAGALIAKLGNEAREAVAEIGKDVAALVKPGQAEAKGEAVPGTLAAAYGPAAHAGIDPLKLLTETALEEKRVSAHPAPVLSAITQGPKTDPLPPADRPAASAPAGQLIGTIGQLRQEMQAVREILSDETQGGDPAAAAPAAPGSPVKGTELKSRILEMMKAAEAAMDGVPGDKPVESEAPEERADLMAPRGGWTLLSSFSASERRVAAAFRTTR</sequence>
<evidence type="ECO:0000313" key="4">
    <source>
        <dbReference type="Proteomes" id="UP000265750"/>
    </source>
</evidence>
<evidence type="ECO:0000313" key="3">
    <source>
        <dbReference type="EMBL" id="RIY03369.1"/>
    </source>
</evidence>
<dbReference type="OrthoDB" id="5298492at2"/>